<dbReference type="AlphaFoldDB" id="A0A2T7GC73"/>
<dbReference type="EC" id="2.1.1.37" evidence="1"/>
<dbReference type="PANTHER" id="PTHR10629:SF52">
    <property type="entry name" value="DNA (CYTOSINE-5)-METHYLTRANSFERASE 1"/>
    <property type="match status" value="1"/>
</dbReference>
<reference evidence="8 9" key="1">
    <citation type="submission" date="2018-04" db="EMBL/GenBank/DDBJ databases">
        <title>Pelagivirga bohaiensis gen. nov., sp. nov., a bacterium isolated from the Bohai Sea.</title>
        <authorList>
            <person name="Ji X."/>
        </authorList>
    </citation>
    <scope>NUCLEOTIDE SEQUENCE [LARGE SCALE GENOMIC DNA]</scope>
    <source>
        <strain evidence="8 9">BH-SD19</strain>
    </source>
</reference>
<dbReference type="InterPro" id="IPR029063">
    <property type="entry name" value="SAM-dependent_MTases_sf"/>
</dbReference>
<evidence type="ECO:0000256" key="5">
    <source>
        <dbReference type="ARBA" id="ARBA00022747"/>
    </source>
</evidence>
<evidence type="ECO:0000313" key="8">
    <source>
        <dbReference type="EMBL" id="PVA12019.1"/>
    </source>
</evidence>
<dbReference type="PRINTS" id="PR00105">
    <property type="entry name" value="C5METTRFRASE"/>
</dbReference>
<dbReference type="GO" id="GO:0003886">
    <property type="term" value="F:DNA (cytosine-5-)-methyltransferase activity"/>
    <property type="evidence" value="ECO:0007669"/>
    <property type="project" value="UniProtKB-EC"/>
</dbReference>
<evidence type="ECO:0000256" key="1">
    <source>
        <dbReference type="ARBA" id="ARBA00011975"/>
    </source>
</evidence>
<keyword evidence="2 7" id="KW-0489">Methyltransferase</keyword>
<dbReference type="Gene3D" id="3.90.120.10">
    <property type="entry name" value="DNA Methylase, subunit A, domain 2"/>
    <property type="match status" value="1"/>
</dbReference>
<organism evidence="8 9">
    <name type="scientific">Pelagivirga sediminicola</name>
    <dbReference type="NCBI Taxonomy" id="2170575"/>
    <lineage>
        <taxon>Bacteria</taxon>
        <taxon>Pseudomonadati</taxon>
        <taxon>Pseudomonadota</taxon>
        <taxon>Alphaproteobacteria</taxon>
        <taxon>Rhodobacterales</taxon>
        <taxon>Paracoccaceae</taxon>
        <taxon>Pelagivirga</taxon>
    </lineage>
</organism>
<dbReference type="InterPro" id="IPR001525">
    <property type="entry name" value="C5_MeTfrase"/>
</dbReference>
<keyword evidence="4 7" id="KW-0949">S-adenosyl-L-methionine</keyword>
<dbReference type="EMBL" id="QCYH01000001">
    <property type="protein sequence ID" value="PVA12019.1"/>
    <property type="molecule type" value="Genomic_DNA"/>
</dbReference>
<evidence type="ECO:0000256" key="2">
    <source>
        <dbReference type="ARBA" id="ARBA00022603"/>
    </source>
</evidence>
<name>A0A2T7GC73_9RHOB</name>
<evidence type="ECO:0000256" key="7">
    <source>
        <dbReference type="PROSITE-ProRule" id="PRU01016"/>
    </source>
</evidence>
<keyword evidence="9" id="KW-1185">Reference proteome</keyword>
<dbReference type="SUPFAM" id="SSF53335">
    <property type="entry name" value="S-adenosyl-L-methionine-dependent methyltransferases"/>
    <property type="match status" value="1"/>
</dbReference>
<dbReference type="GO" id="GO:0032259">
    <property type="term" value="P:methylation"/>
    <property type="evidence" value="ECO:0007669"/>
    <property type="project" value="UniProtKB-KW"/>
</dbReference>
<comment type="catalytic activity">
    <reaction evidence="6">
        <text>a 2'-deoxycytidine in DNA + S-adenosyl-L-methionine = a 5-methyl-2'-deoxycytidine in DNA + S-adenosyl-L-homocysteine + H(+)</text>
        <dbReference type="Rhea" id="RHEA:13681"/>
        <dbReference type="Rhea" id="RHEA-COMP:11369"/>
        <dbReference type="Rhea" id="RHEA-COMP:11370"/>
        <dbReference type="ChEBI" id="CHEBI:15378"/>
        <dbReference type="ChEBI" id="CHEBI:57856"/>
        <dbReference type="ChEBI" id="CHEBI:59789"/>
        <dbReference type="ChEBI" id="CHEBI:85452"/>
        <dbReference type="ChEBI" id="CHEBI:85454"/>
        <dbReference type="EC" id="2.1.1.37"/>
    </reaction>
</comment>
<dbReference type="Pfam" id="PF00145">
    <property type="entry name" value="DNA_methylase"/>
    <property type="match status" value="1"/>
</dbReference>
<comment type="similarity">
    <text evidence="7">Belongs to the class I-like SAM-binding methyltransferase superfamily. C5-methyltransferase family.</text>
</comment>
<evidence type="ECO:0000313" key="9">
    <source>
        <dbReference type="Proteomes" id="UP000244446"/>
    </source>
</evidence>
<dbReference type="Proteomes" id="UP000244446">
    <property type="component" value="Unassembled WGS sequence"/>
</dbReference>
<sequence length="532" mass="58792">MSSSIGIVDLFAGPGGLGEGFSAFHDKSGFRPFSIEVSIEKDCAAHATLLLRSFFRKFGGKPPAEYYEFLNGSESEPDWSRLYPNQWEAARHEARCMELGSEPTSQFLASRIAEIRRHYGDRTLLIGGPPCQAYSLVGRSRNVGIADYLPHKDERHFLYQKYVDVLRELEPAAFVMENVKGMLSSAIQGDRIFHRVMADLRSAAGPDSYRLVALAPGGKMADRGREVAPQDFIVRMEDHGVPQARHRVIIIGLRHDIADNLRDGVLPRLSPWNPSVTVGDLIGTMPRLRSGLSRNDNPDAWREAILNATDTVTREAAGVPEEFRDEFAAAALEAGTALEATPILKRSADHGTGLPNSCPTWLRDWLIDANLERLPNNETRGHMASDLARYLFAAAFGRAAGRSPKASEFPTALAPNHRNWGSGKFADRFRVQIATRPASTVTSHISKDGHYFIHPDPSQCRSLTVREAARLQTFPDNYFFKGNRTQQYIQVGNAVPPFLALQIAECLWEIIGKTEGGTEGVADLPVQGTIES</sequence>
<dbReference type="InterPro" id="IPR050390">
    <property type="entry name" value="C5-Methyltransferase"/>
</dbReference>
<dbReference type="PANTHER" id="PTHR10629">
    <property type="entry name" value="CYTOSINE-SPECIFIC METHYLTRANSFERASE"/>
    <property type="match status" value="1"/>
</dbReference>
<gene>
    <name evidence="8" type="ORF">DC366_00095</name>
</gene>
<dbReference type="GO" id="GO:0044027">
    <property type="term" value="P:negative regulation of gene expression via chromosomal CpG island methylation"/>
    <property type="evidence" value="ECO:0007669"/>
    <property type="project" value="TreeGrafter"/>
</dbReference>
<accession>A0A2T7GC73</accession>
<evidence type="ECO:0000256" key="3">
    <source>
        <dbReference type="ARBA" id="ARBA00022679"/>
    </source>
</evidence>
<dbReference type="GO" id="GO:0009307">
    <property type="term" value="P:DNA restriction-modification system"/>
    <property type="evidence" value="ECO:0007669"/>
    <property type="project" value="UniProtKB-KW"/>
</dbReference>
<dbReference type="OrthoDB" id="9813719at2"/>
<proteinExistence type="inferred from homology"/>
<dbReference type="Gene3D" id="3.40.50.150">
    <property type="entry name" value="Vaccinia Virus protein VP39"/>
    <property type="match status" value="1"/>
</dbReference>
<evidence type="ECO:0000256" key="4">
    <source>
        <dbReference type="ARBA" id="ARBA00022691"/>
    </source>
</evidence>
<keyword evidence="3 7" id="KW-0808">Transferase</keyword>
<dbReference type="GO" id="GO:0003677">
    <property type="term" value="F:DNA binding"/>
    <property type="evidence" value="ECO:0007669"/>
    <property type="project" value="TreeGrafter"/>
</dbReference>
<evidence type="ECO:0000256" key="6">
    <source>
        <dbReference type="ARBA" id="ARBA00047422"/>
    </source>
</evidence>
<protein>
    <recommendedName>
        <fullName evidence="1">DNA (cytosine-5-)-methyltransferase</fullName>
        <ecNumber evidence="1">2.1.1.37</ecNumber>
    </recommendedName>
</protein>
<dbReference type="PROSITE" id="PS51679">
    <property type="entry name" value="SAM_MT_C5"/>
    <property type="match status" value="1"/>
</dbReference>
<feature type="active site" evidence="7">
    <location>
        <position position="131"/>
    </location>
</feature>
<keyword evidence="5" id="KW-0680">Restriction system</keyword>
<comment type="caution">
    <text evidence="8">The sequence shown here is derived from an EMBL/GenBank/DDBJ whole genome shotgun (WGS) entry which is preliminary data.</text>
</comment>